<feature type="compositionally biased region" description="Polar residues" evidence="1">
    <location>
        <begin position="468"/>
        <end position="504"/>
    </location>
</feature>
<dbReference type="InterPro" id="IPR025486">
    <property type="entry name" value="DUF4378"/>
</dbReference>
<evidence type="ECO:0000259" key="2">
    <source>
        <dbReference type="Pfam" id="PF12552"/>
    </source>
</evidence>
<feature type="region of interest" description="Disordered" evidence="1">
    <location>
        <begin position="151"/>
        <end position="190"/>
    </location>
</feature>
<dbReference type="Pfam" id="PF14309">
    <property type="entry name" value="DUF4378"/>
    <property type="match status" value="1"/>
</dbReference>
<reference evidence="4 5" key="1">
    <citation type="submission" date="2017-09" db="EMBL/GenBank/DDBJ databases">
        <authorList>
            <consortium name="International Durum Wheat Genome Sequencing Consortium (IDWGSC)"/>
            <person name="Milanesi L."/>
        </authorList>
    </citation>
    <scope>NUCLEOTIDE SEQUENCE [LARGE SCALE GENOMIC DNA]</scope>
    <source>
        <strain evidence="5">cv. Svevo</strain>
    </source>
</reference>
<name>A0A9R0UWP3_TRITD</name>
<organism evidence="4 5">
    <name type="scientific">Triticum turgidum subsp. durum</name>
    <name type="common">Durum wheat</name>
    <name type="synonym">Triticum durum</name>
    <dbReference type="NCBI Taxonomy" id="4567"/>
    <lineage>
        <taxon>Eukaryota</taxon>
        <taxon>Viridiplantae</taxon>
        <taxon>Streptophyta</taxon>
        <taxon>Embryophyta</taxon>
        <taxon>Tracheophyta</taxon>
        <taxon>Spermatophyta</taxon>
        <taxon>Magnoliopsida</taxon>
        <taxon>Liliopsida</taxon>
        <taxon>Poales</taxon>
        <taxon>Poaceae</taxon>
        <taxon>BOP clade</taxon>
        <taxon>Pooideae</taxon>
        <taxon>Triticodae</taxon>
        <taxon>Triticeae</taxon>
        <taxon>Triticinae</taxon>
        <taxon>Triticum</taxon>
    </lineage>
</organism>
<proteinExistence type="predicted"/>
<protein>
    <recommendedName>
        <fullName evidence="6">DUF4378 domain-containing protein</fullName>
    </recommendedName>
</protein>
<feature type="region of interest" description="Disordered" evidence="1">
    <location>
        <begin position="556"/>
        <end position="608"/>
    </location>
</feature>
<feature type="domain" description="DUF3741" evidence="2">
    <location>
        <begin position="260"/>
        <end position="301"/>
    </location>
</feature>
<evidence type="ECO:0000256" key="1">
    <source>
        <dbReference type="SAM" id="MobiDB-lite"/>
    </source>
</evidence>
<dbReference type="OMA" id="VCWHVLP"/>
<feature type="region of interest" description="Disordered" evidence="1">
    <location>
        <begin position="397"/>
        <end position="422"/>
    </location>
</feature>
<keyword evidence="5" id="KW-1185">Reference proteome</keyword>
<dbReference type="Pfam" id="PF12552">
    <property type="entry name" value="DUF3741"/>
    <property type="match status" value="1"/>
</dbReference>
<gene>
    <name evidence="4" type="ORF">TRITD_1Av1G134930</name>
</gene>
<accession>A0A9R0UWP3</accession>
<evidence type="ECO:0000313" key="4">
    <source>
        <dbReference type="EMBL" id="VAH06065.1"/>
    </source>
</evidence>
<feature type="domain" description="DUF4378" evidence="3">
    <location>
        <begin position="784"/>
        <end position="929"/>
    </location>
</feature>
<dbReference type="Proteomes" id="UP000324705">
    <property type="component" value="Chromosome 1A"/>
</dbReference>
<sequence length="936" mass="106026">MWWAACYRAVAPPVTQEIINCTKQYKTQETTDCSKMGKRSNRRSAAQDDTNVGCVWGLMRMVYFRRDPRFLMDAKQAGGRHKLREITDGRDLGKRPRDFEEIEKDDNIENGPLQQPTVKKLMEDELGRVNLLRTVPNNEVQRRLADLGNDLSLDRNSEHTNNTTGTLNDSTDISVSRLSGSVDSEGSKSLNHSEYDLESVLASFLGEIYRCHNECPHDDCKSSSELCPSLKSLIHKKLNDLSNLQSNIDCEQPQESKGEKLLGGNGISSSRTVQSKEFKDALEILGSNKELFLKVLQKPNSHMLDNIRNHQNSRLTTKLEPNKNLGETNFVEETRGSNHDLSAPAQAKESKHMFFWRKDKSKIKQTLPEGINGSQPVSKIVILRPNPRKGIDQTVTSSARYLHQEPSTSQTPEYSGRESSKFSIKEVRRRFRIVTGETRRERNAAPADDLQRVSRWHSMIATKKGSGHHTQGSLADKSASSFKNDIARPSTSSKQKQQNGSETEISGRIVAPQDGSIFYKEAKKHLTDMLKDNNVSGNHPTAQSSKSLEGMLLLPHCDVSSPRSSPSGKRRTDLSPEETDSCLVPMVDSEESTQERSQSWDDSRSSTAHCTSVAVDDQVVAQDKCSMKEEPQEGQRDVTDVADAISIEGIGKIDCSEIVCIPEELCRDSLRPDMLEEAEQGKEPVQILLSYPESIVELEQQEPGTPEPRASTKFISDCSPELSHDKQEQPSPISVLDSFYEDVADPECENIKQCDLHEELRGALYFPDNESDLKVFWEDKSVRLDYIKLVLELSELCAEQNLEVWYLEDELISPCLLEELPNQGDQIDDLKILFDCICEALTEIQERYFRLSSWLSFLKHDIRAPPMGEDLVAEVDKYVDDYLRHSFQSTLDHTIKKDFEVRTWMDIRSKTEGIVVEIWEFVLEELIDEAVFDLWI</sequence>
<dbReference type="PANTHER" id="PTHR47857">
    <property type="entry name" value="EXPRESSED PROTEIN-RELATED"/>
    <property type="match status" value="1"/>
</dbReference>
<dbReference type="AlphaFoldDB" id="A0A9R0UWP3"/>
<evidence type="ECO:0008006" key="6">
    <source>
        <dbReference type="Google" id="ProtNLM"/>
    </source>
</evidence>
<evidence type="ECO:0000259" key="3">
    <source>
        <dbReference type="Pfam" id="PF14309"/>
    </source>
</evidence>
<dbReference type="InterPro" id="IPR022212">
    <property type="entry name" value="DUF3741"/>
</dbReference>
<dbReference type="PANTHER" id="PTHR47857:SF3">
    <property type="entry name" value="EXPRESSED PROTEIN"/>
    <property type="match status" value="1"/>
</dbReference>
<feature type="region of interest" description="Disordered" evidence="1">
    <location>
        <begin position="462"/>
        <end position="509"/>
    </location>
</feature>
<feature type="compositionally biased region" description="Polar residues" evidence="1">
    <location>
        <begin position="159"/>
        <end position="190"/>
    </location>
</feature>
<dbReference type="EMBL" id="LT934111">
    <property type="protein sequence ID" value="VAH06065.1"/>
    <property type="molecule type" value="Genomic_DNA"/>
</dbReference>
<evidence type="ECO:0000313" key="5">
    <source>
        <dbReference type="Proteomes" id="UP000324705"/>
    </source>
</evidence>
<feature type="compositionally biased region" description="Polar residues" evidence="1">
    <location>
        <begin position="397"/>
        <end position="413"/>
    </location>
</feature>
<dbReference type="Gramene" id="TRITD1Av1G134930.1">
    <property type="protein sequence ID" value="TRITD1Av1G134930.1"/>
    <property type="gene ID" value="TRITD1Av1G134930"/>
</dbReference>